<keyword evidence="3" id="KW-1185">Reference proteome</keyword>
<reference evidence="2 3" key="1">
    <citation type="submission" date="2020-08" db="EMBL/GenBank/DDBJ databases">
        <title>Sequencing the genomes of 1000 actinobacteria strains.</title>
        <authorList>
            <person name="Klenk H.-P."/>
        </authorList>
    </citation>
    <scope>NUCLEOTIDE SEQUENCE [LARGE SCALE GENOMIC DNA]</scope>
    <source>
        <strain evidence="2 3">DSM 41654</strain>
    </source>
</reference>
<feature type="domain" description="UspA" evidence="1">
    <location>
        <begin position="5"/>
        <end position="145"/>
    </location>
</feature>
<dbReference type="Pfam" id="PF00582">
    <property type="entry name" value="Usp"/>
    <property type="match status" value="1"/>
</dbReference>
<gene>
    <name evidence="2" type="ORF">FHR34_006842</name>
</gene>
<dbReference type="PANTHER" id="PTHR46553">
    <property type="entry name" value="ADENINE NUCLEOTIDE ALPHA HYDROLASES-LIKE SUPERFAMILY PROTEIN"/>
    <property type="match status" value="1"/>
</dbReference>
<dbReference type="RefSeq" id="WP_184944382.1">
    <property type="nucleotide sequence ID" value="NZ_JACHJV010000002.1"/>
</dbReference>
<dbReference type="PANTHER" id="PTHR46553:SF3">
    <property type="entry name" value="ADENINE NUCLEOTIDE ALPHA HYDROLASES-LIKE SUPERFAMILY PROTEIN"/>
    <property type="match status" value="1"/>
</dbReference>
<dbReference type="EMBL" id="JACHJV010000002">
    <property type="protein sequence ID" value="MBB4927747.1"/>
    <property type="molecule type" value="Genomic_DNA"/>
</dbReference>
<organism evidence="2 3">
    <name type="scientific">Kitasatospora kifunensis</name>
    <name type="common">Streptomyces kifunensis</name>
    <dbReference type="NCBI Taxonomy" id="58351"/>
    <lineage>
        <taxon>Bacteria</taxon>
        <taxon>Bacillati</taxon>
        <taxon>Actinomycetota</taxon>
        <taxon>Actinomycetes</taxon>
        <taxon>Kitasatosporales</taxon>
        <taxon>Streptomycetaceae</taxon>
        <taxon>Kitasatospora</taxon>
    </lineage>
</organism>
<dbReference type="SUPFAM" id="SSF52402">
    <property type="entry name" value="Adenine nucleotide alpha hydrolases-like"/>
    <property type="match status" value="1"/>
</dbReference>
<dbReference type="Proteomes" id="UP000540506">
    <property type="component" value="Unassembled WGS sequence"/>
</dbReference>
<dbReference type="InterPro" id="IPR014729">
    <property type="entry name" value="Rossmann-like_a/b/a_fold"/>
</dbReference>
<name>A0A7W7VYI9_KITKI</name>
<protein>
    <submittedName>
        <fullName evidence="2">Nucleotide-binding universal stress UspA family protein</fullName>
    </submittedName>
</protein>
<comment type="caution">
    <text evidence="2">The sequence shown here is derived from an EMBL/GenBank/DDBJ whole genome shotgun (WGS) entry which is preliminary data.</text>
</comment>
<evidence type="ECO:0000313" key="2">
    <source>
        <dbReference type="EMBL" id="MBB4927747.1"/>
    </source>
</evidence>
<dbReference type="CDD" id="cd00293">
    <property type="entry name" value="USP-like"/>
    <property type="match status" value="1"/>
</dbReference>
<evidence type="ECO:0000313" key="3">
    <source>
        <dbReference type="Proteomes" id="UP000540506"/>
    </source>
</evidence>
<dbReference type="Gene3D" id="3.40.50.620">
    <property type="entry name" value="HUPs"/>
    <property type="match status" value="1"/>
</dbReference>
<dbReference type="InterPro" id="IPR006016">
    <property type="entry name" value="UspA"/>
</dbReference>
<sequence>MAESTRVIVGVSGSRRDAAVLQRAAAEAARRGAELVPVIAWTPVGGEPAYRAHPCPSLAAAWHQAARNRLDKAFSEAFGGYPANLRVSPVVIRGAAGPALLEIADRPEDLLVVGAGRRGPLQRLLFARVARYCLTRAHCTVLTVPADARPTTRRPRGGHPELAMAA</sequence>
<accession>A0A7W7VYI9</accession>
<dbReference type="AlphaFoldDB" id="A0A7W7VYI9"/>
<proteinExistence type="predicted"/>
<evidence type="ECO:0000259" key="1">
    <source>
        <dbReference type="Pfam" id="PF00582"/>
    </source>
</evidence>